<dbReference type="SUPFAM" id="SSF55073">
    <property type="entry name" value="Nucleotide cyclase"/>
    <property type="match status" value="1"/>
</dbReference>
<dbReference type="FunFam" id="3.30.70.270:FF:000001">
    <property type="entry name" value="Diguanylate cyclase domain protein"/>
    <property type="match status" value="1"/>
</dbReference>
<dbReference type="OrthoDB" id="9803824at2"/>
<dbReference type="PROSITE" id="PS50887">
    <property type="entry name" value="GGDEF"/>
    <property type="match status" value="1"/>
</dbReference>
<dbReference type="EMBL" id="SMTG01000002">
    <property type="protein sequence ID" value="TDK32918.1"/>
    <property type="molecule type" value="Genomic_DNA"/>
</dbReference>
<comment type="caution">
    <text evidence="6">The sequence shown here is derived from an EMBL/GenBank/DDBJ whole genome shotgun (WGS) entry which is preliminary data.</text>
</comment>
<evidence type="ECO:0000256" key="2">
    <source>
        <dbReference type="ARBA" id="ARBA00012528"/>
    </source>
</evidence>
<dbReference type="InterPro" id="IPR050469">
    <property type="entry name" value="Diguanylate_Cyclase"/>
</dbReference>
<evidence type="ECO:0000313" key="6">
    <source>
        <dbReference type="EMBL" id="TDK32918.1"/>
    </source>
</evidence>
<keyword evidence="4" id="KW-1133">Transmembrane helix</keyword>
<dbReference type="GO" id="GO:0043709">
    <property type="term" value="P:cell adhesion involved in single-species biofilm formation"/>
    <property type="evidence" value="ECO:0007669"/>
    <property type="project" value="TreeGrafter"/>
</dbReference>
<gene>
    <name evidence="6" type="ORF">E2F49_02360</name>
</gene>
<dbReference type="Gene3D" id="1.25.40.10">
    <property type="entry name" value="Tetratricopeptide repeat domain"/>
    <property type="match status" value="1"/>
</dbReference>
<dbReference type="GO" id="GO:1902201">
    <property type="term" value="P:negative regulation of bacterial-type flagellum-dependent cell motility"/>
    <property type="evidence" value="ECO:0007669"/>
    <property type="project" value="TreeGrafter"/>
</dbReference>
<keyword evidence="4" id="KW-0812">Transmembrane</keyword>
<dbReference type="PANTHER" id="PTHR45138">
    <property type="entry name" value="REGULATORY COMPONENTS OF SENSORY TRANSDUCTION SYSTEM"/>
    <property type="match status" value="1"/>
</dbReference>
<comment type="catalytic activity">
    <reaction evidence="3">
        <text>2 GTP = 3',3'-c-di-GMP + 2 diphosphate</text>
        <dbReference type="Rhea" id="RHEA:24898"/>
        <dbReference type="ChEBI" id="CHEBI:33019"/>
        <dbReference type="ChEBI" id="CHEBI:37565"/>
        <dbReference type="ChEBI" id="CHEBI:58805"/>
        <dbReference type="EC" id="2.7.7.65"/>
    </reaction>
</comment>
<dbReference type="Proteomes" id="UP000295543">
    <property type="component" value="Unassembled WGS sequence"/>
</dbReference>
<name>A0A4R5UCE4_9GAMM</name>
<evidence type="ECO:0000259" key="5">
    <source>
        <dbReference type="PROSITE" id="PS50887"/>
    </source>
</evidence>
<keyword evidence="4" id="KW-0472">Membrane</keyword>
<dbReference type="EC" id="2.7.7.65" evidence="2"/>
<organism evidence="6 7">
    <name type="scientific">Luteimonas terrae</name>
    <dbReference type="NCBI Taxonomy" id="1530191"/>
    <lineage>
        <taxon>Bacteria</taxon>
        <taxon>Pseudomonadati</taxon>
        <taxon>Pseudomonadota</taxon>
        <taxon>Gammaproteobacteria</taxon>
        <taxon>Lysobacterales</taxon>
        <taxon>Lysobacteraceae</taxon>
        <taxon>Luteimonas</taxon>
    </lineage>
</organism>
<comment type="cofactor">
    <cofactor evidence="1">
        <name>Mg(2+)</name>
        <dbReference type="ChEBI" id="CHEBI:18420"/>
    </cofactor>
</comment>
<evidence type="ECO:0000256" key="4">
    <source>
        <dbReference type="SAM" id="Phobius"/>
    </source>
</evidence>
<evidence type="ECO:0000256" key="3">
    <source>
        <dbReference type="ARBA" id="ARBA00034247"/>
    </source>
</evidence>
<evidence type="ECO:0000256" key="1">
    <source>
        <dbReference type="ARBA" id="ARBA00001946"/>
    </source>
</evidence>
<proteinExistence type="predicted"/>
<accession>A0A4R5UCE4</accession>
<dbReference type="InterPro" id="IPR029787">
    <property type="entry name" value="Nucleotide_cyclase"/>
</dbReference>
<dbReference type="Gene3D" id="3.30.70.270">
    <property type="match status" value="1"/>
</dbReference>
<dbReference type="GO" id="GO:0005886">
    <property type="term" value="C:plasma membrane"/>
    <property type="evidence" value="ECO:0007669"/>
    <property type="project" value="TreeGrafter"/>
</dbReference>
<dbReference type="InterPro" id="IPR043128">
    <property type="entry name" value="Rev_trsase/Diguanyl_cyclase"/>
</dbReference>
<dbReference type="PANTHER" id="PTHR45138:SF9">
    <property type="entry name" value="DIGUANYLATE CYCLASE DGCM-RELATED"/>
    <property type="match status" value="1"/>
</dbReference>
<sequence>MPTRPEPIGSTPGTLRRRLATLAMVVLAVCSVAAGASSPSLDALLTEADALRTSDPKQVDRLIGEIEKLVPSATPSQLVRVRMLRVHRAMTSGASETAVAELRQILTESNDAPTRFQAASMLANTQAILRNFEDALRALDTALPLAPQIEDRDLRHRGLMVAAIVYNQVGEYALAKRYAETVAADQPVARTRCAIASVTLEARNGLKMPFDDATAEQGLAQCEGEPIIAGFVRWHFARHMADSGRAADAIALLDGSLAAIEATGYPFLIAQYHALLAELTLATRDLQSAQRHVDSALAISQDAMSTEAIVKAHYVAYQLALRSGGEEAALPAYIRFAQAERTHFNDIKSREMAYQVVRHQSMQQAQQIELLHQKNQLLQLQQSVTEQRARNWLLLALVLVVLVASMGYWAYKTKRMQLRLKRMTETDALTGIFNRQHFSERARAVLLQCERDGVPAALVMFDLDHFKQVNDRYGHAAGDWALREVAAAVQPLCRGVDAFGRLGGEEFGLVLPGLDAAAAVRLASDAQARFAAIDTTAAGYAFRLAASFGVAEAGTGMYTFATLLSHADQAMYAAKHGGRRQVRVYTADAPDILVAGAVGRLRDSVGETAAPALRIVV</sequence>
<dbReference type="AlphaFoldDB" id="A0A4R5UCE4"/>
<protein>
    <recommendedName>
        <fullName evidence="2">diguanylate cyclase</fullName>
        <ecNumber evidence="2">2.7.7.65</ecNumber>
    </recommendedName>
</protein>
<dbReference type="Pfam" id="PF00990">
    <property type="entry name" value="GGDEF"/>
    <property type="match status" value="1"/>
</dbReference>
<dbReference type="NCBIfam" id="TIGR00254">
    <property type="entry name" value="GGDEF"/>
    <property type="match status" value="1"/>
</dbReference>
<feature type="transmembrane region" description="Helical" evidence="4">
    <location>
        <begin position="392"/>
        <end position="411"/>
    </location>
</feature>
<evidence type="ECO:0000313" key="7">
    <source>
        <dbReference type="Proteomes" id="UP000295543"/>
    </source>
</evidence>
<dbReference type="CDD" id="cd01949">
    <property type="entry name" value="GGDEF"/>
    <property type="match status" value="1"/>
</dbReference>
<dbReference type="InterPro" id="IPR000160">
    <property type="entry name" value="GGDEF_dom"/>
</dbReference>
<dbReference type="InterPro" id="IPR011990">
    <property type="entry name" value="TPR-like_helical_dom_sf"/>
</dbReference>
<feature type="domain" description="GGDEF" evidence="5">
    <location>
        <begin position="454"/>
        <end position="587"/>
    </location>
</feature>
<dbReference type="GO" id="GO:0052621">
    <property type="term" value="F:diguanylate cyclase activity"/>
    <property type="evidence" value="ECO:0007669"/>
    <property type="project" value="UniProtKB-EC"/>
</dbReference>
<reference evidence="6 7" key="1">
    <citation type="submission" date="2019-03" db="EMBL/GenBank/DDBJ databases">
        <title>Luteimonas zhaokaii sp.nov., isolated from the rectal contents of Plateau pika in Yushu, Qinghai Province, China.</title>
        <authorList>
            <person name="Zhang G."/>
        </authorList>
    </citation>
    <scope>NUCLEOTIDE SEQUENCE [LARGE SCALE GENOMIC DNA]</scope>
    <source>
        <strain evidence="6 7">THG-MD21</strain>
    </source>
</reference>
<dbReference type="RefSeq" id="WP_133392448.1">
    <property type="nucleotide sequence ID" value="NZ_SMTG01000002.1"/>
</dbReference>
<dbReference type="SMART" id="SM00267">
    <property type="entry name" value="GGDEF"/>
    <property type="match status" value="1"/>
</dbReference>
<dbReference type="SUPFAM" id="SSF48452">
    <property type="entry name" value="TPR-like"/>
    <property type="match status" value="1"/>
</dbReference>
<keyword evidence="7" id="KW-1185">Reference proteome</keyword>